<dbReference type="EMBL" id="KF483846">
    <property type="protein sequence ID" value="AHC55006.1"/>
    <property type="molecule type" value="Genomic_DNA"/>
</dbReference>
<organism evidence="1 2">
    <name type="scientific">Tunisvirus fontaine2</name>
    <dbReference type="NCBI Taxonomy" id="1421067"/>
    <lineage>
        <taxon>Viruses</taxon>
        <taxon>Varidnaviria</taxon>
        <taxon>Bamfordvirae</taxon>
        <taxon>Nucleocytoviricota</taxon>
        <taxon>Megaviricetes</taxon>
        <taxon>Pimascovirales</taxon>
        <taxon>Pimascovirales incertae sedis</taxon>
        <taxon>Marseilleviridae</taxon>
        <taxon>Losannavirus</taxon>
        <taxon>Losannavirus tunisense</taxon>
    </lineage>
</organism>
<protein>
    <submittedName>
        <fullName evidence="1">Uncharacterized protein</fullName>
    </submittedName>
</protein>
<proteinExistence type="predicted"/>
<reference evidence="1 2" key="1">
    <citation type="journal article" date="2014" name="Arch. Virol.">
        <title>Complete genome sequence of Tunisvirus, a new member of the proposed family Marseilleviridae.</title>
        <authorList>
            <person name="Aherfi S."/>
            <person name="Boughalmi M."/>
            <person name="Pagnier I."/>
            <person name="Fournous G."/>
            <person name="La Scola B."/>
            <person name="Raoult D."/>
            <person name="Colson P."/>
        </authorList>
    </citation>
    <scope>NUCLEOTIDE SEQUENCE [LARGE SCALE GENOMIC DNA]</scope>
    <source>
        <strain evidence="1 2">U484</strain>
    </source>
</reference>
<name>V9SFA7_9VIRU</name>
<keyword evidence="2" id="KW-1185">Reference proteome</keyword>
<dbReference type="Proteomes" id="UP000232615">
    <property type="component" value="Segment"/>
</dbReference>
<accession>V9SFA7</accession>
<evidence type="ECO:0000313" key="1">
    <source>
        <dbReference type="EMBL" id="AHC55006.1"/>
    </source>
</evidence>
<sequence>MFAVWLGQPTKNGLQFEKPNIHQVISWFRYGGILSFEKLENCFVSYRGENTQGEILSVCERISPDEFEKAKIVPTISDFRDFAVFFPKSYEILLLS</sequence>
<gene>
    <name evidence="1" type="ORF">TNS_ORF288</name>
</gene>
<evidence type="ECO:0000313" key="2">
    <source>
        <dbReference type="Proteomes" id="UP000232615"/>
    </source>
</evidence>